<gene>
    <name evidence="1" type="ORF">Poly21_57370</name>
</gene>
<keyword evidence="2" id="KW-1185">Reference proteome</keyword>
<name>A0A5C6AZ95_9BACT</name>
<evidence type="ECO:0000313" key="2">
    <source>
        <dbReference type="Proteomes" id="UP000319908"/>
    </source>
</evidence>
<dbReference type="Proteomes" id="UP000319908">
    <property type="component" value="Unassembled WGS sequence"/>
</dbReference>
<dbReference type="RefSeq" id="WP_302120784.1">
    <property type="nucleotide sequence ID" value="NZ_SJPU01000024.1"/>
</dbReference>
<comment type="caution">
    <text evidence="1">The sequence shown here is derived from an EMBL/GenBank/DDBJ whole genome shotgun (WGS) entry which is preliminary data.</text>
</comment>
<accession>A0A5C6AZ95</accession>
<dbReference type="EMBL" id="SJPU01000024">
    <property type="protein sequence ID" value="TWU05355.1"/>
    <property type="molecule type" value="Genomic_DNA"/>
</dbReference>
<dbReference type="AlphaFoldDB" id="A0A5C6AZ95"/>
<proteinExistence type="predicted"/>
<sequence length="45" mass="5027">MPMTPEEVEERLSELGSLIVSQDFGKMEDLHLAREMVDIASTFSG</sequence>
<protein>
    <submittedName>
        <fullName evidence="1">Uncharacterized protein</fullName>
    </submittedName>
</protein>
<reference evidence="1 2" key="1">
    <citation type="journal article" date="2020" name="Antonie Van Leeuwenhoek">
        <title>Rhodopirellula heiligendammensis sp. nov., Rhodopirellula pilleata sp. nov., and Rhodopirellula solitaria sp. nov. isolated from natural or artificial marine surfaces in Northern Germany and California, USA, and emended description of the genus Rhodopirellula.</title>
        <authorList>
            <person name="Kallscheuer N."/>
            <person name="Wiegand S."/>
            <person name="Jogler M."/>
            <person name="Boedeker C."/>
            <person name="Peeters S.H."/>
            <person name="Rast P."/>
            <person name="Heuer A."/>
            <person name="Jetten M.S.M."/>
            <person name="Rohde M."/>
            <person name="Jogler C."/>
        </authorList>
    </citation>
    <scope>NUCLEOTIDE SEQUENCE [LARGE SCALE GENOMIC DNA]</scope>
    <source>
        <strain evidence="1 2">Poly21</strain>
    </source>
</reference>
<organism evidence="1 2">
    <name type="scientific">Allorhodopirellula heiligendammensis</name>
    <dbReference type="NCBI Taxonomy" id="2714739"/>
    <lineage>
        <taxon>Bacteria</taxon>
        <taxon>Pseudomonadati</taxon>
        <taxon>Planctomycetota</taxon>
        <taxon>Planctomycetia</taxon>
        <taxon>Pirellulales</taxon>
        <taxon>Pirellulaceae</taxon>
        <taxon>Allorhodopirellula</taxon>
    </lineage>
</organism>
<evidence type="ECO:0000313" key="1">
    <source>
        <dbReference type="EMBL" id="TWU05355.1"/>
    </source>
</evidence>